<evidence type="ECO:0000256" key="2">
    <source>
        <dbReference type="ARBA" id="ARBA00022793"/>
    </source>
</evidence>
<dbReference type="Pfam" id="PF13196">
    <property type="entry name" value="DUF4012"/>
    <property type="match status" value="1"/>
</dbReference>
<dbReference type="Proteomes" id="UP000231098">
    <property type="component" value="Unassembled WGS sequence"/>
</dbReference>
<name>A0A2H0X9C2_UNCKA</name>
<keyword evidence="2" id="KW-0210">Decarboxylase</keyword>
<dbReference type="GO" id="GO:0005737">
    <property type="term" value="C:cytoplasm"/>
    <property type="evidence" value="ECO:0007669"/>
    <property type="project" value="TreeGrafter"/>
</dbReference>
<dbReference type="Gene3D" id="3.40.50.720">
    <property type="entry name" value="NAD(P)-binding Rossmann-like Domain"/>
    <property type="match status" value="1"/>
</dbReference>
<keyword evidence="5" id="KW-0472">Membrane</keyword>
<dbReference type="InterPro" id="IPR025101">
    <property type="entry name" value="DUF4012"/>
</dbReference>
<proteinExistence type="predicted"/>
<dbReference type="GO" id="GO:0042732">
    <property type="term" value="P:D-xylose metabolic process"/>
    <property type="evidence" value="ECO:0007669"/>
    <property type="project" value="InterPro"/>
</dbReference>
<dbReference type="InterPro" id="IPR036291">
    <property type="entry name" value="NAD(P)-bd_dom_sf"/>
</dbReference>
<evidence type="ECO:0000256" key="1">
    <source>
        <dbReference type="ARBA" id="ARBA00001911"/>
    </source>
</evidence>
<evidence type="ECO:0000256" key="4">
    <source>
        <dbReference type="ARBA" id="ARBA00023239"/>
    </source>
</evidence>
<feature type="transmembrane region" description="Helical" evidence="5">
    <location>
        <begin position="394"/>
        <end position="421"/>
    </location>
</feature>
<evidence type="ECO:0000259" key="6">
    <source>
        <dbReference type="Pfam" id="PF01370"/>
    </source>
</evidence>
<evidence type="ECO:0000256" key="3">
    <source>
        <dbReference type="ARBA" id="ARBA00023027"/>
    </source>
</evidence>
<dbReference type="AlphaFoldDB" id="A0A2H0X9C2"/>
<dbReference type="GO" id="GO:0070403">
    <property type="term" value="F:NAD+ binding"/>
    <property type="evidence" value="ECO:0007669"/>
    <property type="project" value="InterPro"/>
</dbReference>
<dbReference type="InterPro" id="IPR044516">
    <property type="entry name" value="UXS-like"/>
</dbReference>
<feature type="domain" description="NAD-dependent epimerase/dehydratase" evidence="6">
    <location>
        <begin position="29"/>
        <end position="264"/>
    </location>
</feature>
<comment type="caution">
    <text evidence="7">The sequence shown here is derived from an EMBL/GenBank/DDBJ whole genome shotgun (WGS) entry which is preliminary data.</text>
</comment>
<gene>
    <name evidence="7" type="ORF">COT51_02695</name>
</gene>
<keyword evidence="4" id="KW-0456">Lyase</keyword>
<dbReference type="Pfam" id="PF01370">
    <property type="entry name" value="Epimerase"/>
    <property type="match status" value="1"/>
</dbReference>
<evidence type="ECO:0000313" key="8">
    <source>
        <dbReference type="Proteomes" id="UP000231098"/>
    </source>
</evidence>
<sequence length="1004" mass="112576">MNQDFLVFKKMPAQNNCPEIEKSALYPTILIAGGAGFLGSHLARKLLDKKARVIVLDNLSQGKVAYINDLLTEKKFTLIEHDLNKGLPVNLKSVDYIFHLAALESYQFGNQQASLDSLLTNSLGTKALLDLAVSSKAKFLLSSTIDVYQGILSSYDLEHYFGPSEYEEKKFSHLEAKRFSESLVWEYFKKENLNARIARLPEMYGPRMDFKSSGNLGHLLDELTKGEDLKIYGDGLDKEYYVYIEDAVEGLIKAMFGKGTEGKIYPITPTEPITALELAYLTKKFAPAKSQVVFMPAQTKLAFPSLQITDEDSLKTLNWKPETKLEEGIRKTLESFNYNFPKLPQKVRSLENSLVEGVEKITEIIPESLRPSRPAEKIQASVLPKKPKRKMSKLAFIPLAILGGILIFSVPFVSFGVNVYLGAKNLVNAKNQIASLETVKAQKSATAAENNFNAGMGKLRFVYPLLKLTGRVGSEGALYNLLLSGKHYASAAESLAKAENLLSKAMPKFPASSDKMEEKSFLSAGRKIETAVNQFYLASSEMDKVEIEKIKIPLVNQKLKEKIEEAKDIKSLDRLGKIVKSLPEVLGYRGSQKYLVLFENPNEIRPNGGFIGSFALIDFKEGQIENLKIDDVYNVDGLLLERKLYQTPPEQISKYLKQDKLLIRDANWNPDFPKSAEVIKNLYLRATGETVDGVAFITLDFVKELLKVTGPLYLTDYNEVVDEKNLFERAQYHSEANYYEGSPQKKNFLGSLSKMLMDKIFSLPNAETGKLVGVLSEGFVAKSLAVYFPPSIIRGVFAENGWDGSVEKTNGDYLYLVEANLGANKANYFVSKTVDYEVSNTNREGRLQANLKITFFHKGETNDWPGGTYKNYLRILVPENSYLQKAEAEERGKEKKDVTKEVVVEDASSKRTFGYYFEMEPGSQVTLSLNYFLPPTVTIKPDSKSYELLVQKQSGAKSDEPFSFRLVKPFGKDFAENAGLKISDSEATLTLEMNKNLHISVPFR</sequence>
<reference evidence="8" key="1">
    <citation type="submission" date="2017-09" db="EMBL/GenBank/DDBJ databases">
        <title>Depth-based differentiation of microbial function through sediment-hosted aquifers and enrichment of novel symbionts in the deep terrestrial subsurface.</title>
        <authorList>
            <person name="Probst A.J."/>
            <person name="Ladd B."/>
            <person name="Jarett J.K."/>
            <person name="Geller-Mcgrath D.E."/>
            <person name="Sieber C.M.K."/>
            <person name="Emerson J.B."/>
            <person name="Anantharaman K."/>
            <person name="Thomas B.C."/>
            <person name="Malmstrom R."/>
            <person name="Stieglmeier M."/>
            <person name="Klingl A."/>
            <person name="Woyke T."/>
            <person name="Ryan C.M."/>
            <person name="Banfield J.F."/>
        </authorList>
    </citation>
    <scope>NUCLEOTIDE SEQUENCE [LARGE SCALE GENOMIC DNA]</scope>
</reference>
<protein>
    <recommendedName>
        <fullName evidence="6">NAD-dependent epimerase/dehydratase domain-containing protein</fullName>
    </recommendedName>
</protein>
<dbReference type="PANTHER" id="PTHR43078:SF6">
    <property type="entry name" value="UDP-GLUCURONIC ACID DECARBOXYLASE 1"/>
    <property type="match status" value="1"/>
</dbReference>
<accession>A0A2H0X9C2</accession>
<dbReference type="EMBL" id="PEYV01000046">
    <property type="protein sequence ID" value="PIS21451.1"/>
    <property type="molecule type" value="Genomic_DNA"/>
</dbReference>
<dbReference type="GO" id="GO:0048040">
    <property type="term" value="F:UDP-glucuronate decarboxylase activity"/>
    <property type="evidence" value="ECO:0007669"/>
    <property type="project" value="TreeGrafter"/>
</dbReference>
<dbReference type="PANTHER" id="PTHR43078">
    <property type="entry name" value="UDP-GLUCURONIC ACID DECARBOXYLASE-RELATED"/>
    <property type="match status" value="1"/>
</dbReference>
<keyword evidence="5" id="KW-1133">Transmembrane helix</keyword>
<keyword evidence="5" id="KW-0812">Transmembrane</keyword>
<dbReference type="SUPFAM" id="SSF51735">
    <property type="entry name" value="NAD(P)-binding Rossmann-fold domains"/>
    <property type="match status" value="1"/>
</dbReference>
<evidence type="ECO:0000313" key="7">
    <source>
        <dbReference type="EMBL" id="PIS21451.1"/>
    </source>
</evidence>
<comment type="cofactor">
    <cofactor evidence="1">
        <name>NAD(+)</name>
        <dbReference type="ChEBI" id="CHEBI:57540"/>
    </cofactor>
</comment>
<dbReference type="InterPro" id="IPR001509">
    <property type="entry name" value="Epimerase_deHydtase"/>
</dbReference>
<evidence type="ECO:0000256" key="5">
    <source>
        <dbReference type="SAM" id="Phobius"/>
    </source>
</evidence>
<keyword evidence="3" id="KW-0520">NAD</keyword>
<organism evidence="7 8">
    <name type="scientific">candidate division WWE3 bacterium CG08_land_8_20_14_0_20_41_15</name>
    <dbReference type="NCBI Taxonomy" id="1975086"/>
    <lineage>
        <taxon>Bacteria</taxon>
        <taxon>Katanobacteria</taxon>
    </lineage>
</organism>
<feature type="transmembrane region" description="Helical" evidence="5">
    <location>
        <begin position="24"/>
        <end position="43"/>
    </location>
</feature>